<dbReference type="GO" id="GO:0046872">
    <property type="term" value="F:metal ion binding"/>
    <property type="evidence" value="ECO:0007669"/>
    <property type="project" value="UniProtKB-KW"/>
</dbReference>
<dbReference type="GO" id="GO:0051536">
    <property type="term" value="F:iron-sulfur cluster binding"/>
    <property type="evidence" value="ECO:0007669"/>
    <property type="project" value="UniProtKB-KW"/>
</dbReference>
<keyword evidence="2" id="KW-0560">Oxidoreductase</keyword>
<evidence type="ECO:0000256" key="2">
    <source>
        <dbReference type="ARBA" id="ARBA00023002"/>
    </source>
</evidence>
<dbReference type="EMBL" id="BARS01044485">
    <property type="protein sequence ID" value="GAG36672.1"/>
    <property type="molecule type" value="Genomic_DNA"/>
</dbReference>
<dbReference type="GO" id="GO:0016491">
    <property type="term" value="F:oxidoreductase activity"/>
    <property type="evidence" value="ECO:0007669"/>
    <property type="project" value="UniProtKB-KW"/>
</dbReference>
<feature type="non-terminal residue" evidence="6">
    <location>
        <position position="49"/>
    </location>
</feature>
<name>X0XMV0_9ZZZZ</name>
<dbReference type="InterPro" id="IPR003813">
    <property type="entry name" value="MvhD/FlpD"/>
</dbReference>
<dbReference type="Pfam" id="PF02662">
    <property type="entry name" value="FlpD"/>
    <property type="match status" value="1"/>
</dbReference>
<reference evidence="6" key="1">
    <citation type="journal article" date="2014" name="Front. Microbiol.">
        <title>High frequency of phylogenetically diverse reductive dehalogenase-homologous genes in deep subseafloor sedimentary metagenomes.</title>
        <authorList>
            <person name="Kawai M."/>
            <person name="Futagami T."/>
            <person name="Toyoda A."/>
            <person name="Takaki Y."/>
            <person name="Nishi S."/>
            <person name="Hori S."/>
            <person name="Arai W."/>
            <person name="Tsubouchi T."/>
            <person name="Morono Y."/>
            <person name="Uchiyama I."/>
            <person name="Ito T."/>
            <person name="Fujiyama A."/>
            <person name="Inagaki F."/>
            <person name="Takami H."/>
        </authorList>
    </citation>
    <scope>NUCLEOTIDE SEQUENCE</scope>
    <source>
        <strain evidence="6">Expedition CK06-06</strain>
    </source>
</reference>
<gene>
    <name evidence="6" type="ORF">S01H1_67196</name>
</gene>
<evidence type="ECO:0000256" key="1">
    <source>
        <dbReference type="ARBA" id="ARBA00022723"/>
    </source>
</evidence>
<evidence type="ECO:0000256" key="4">
    <source>
        <dbReference type="ARBA" id="ARBA00023014"/>
    </source>
</evidence>
<organism evidence="6">
    <name type="scientific">marine sediment metagenome</name>
    <dbReference type="NCBI Taxonomy" id="412755"/>
    <lineage>
        <taxon>unclassified sequences</taxon>
        <taxon>metagenomes</taxon>
        <taxon>ecological metagenomes</taxon>
    </lineage>
</organism>
<sequence>MADKSDPKLIGFFCRWCTYQAADLAGTSRLQYPPHLVPIRVMCTGRIDP</sequence>
<feature type="domain" description="F420-non-reducing hydrogenase iron-sulfur subunit D" evidence="5">
    <location>
        <begin position="10"/>
        <end position="49"/>
    </location>
</feature>
<comment type="caution">
    <text evidence="6">The sequence shown here is derived from an EMBL/GenBank/DDBJ whole genome shotgun (WGS) entry which is preliminary data.</text>
</comment>
<evidence type="ECO:0000259" key="5">
    <source>
        <dbReference type="Pfam" id="PF02662"/>
    </source>
</evidence>
<accession>X0XMV0</accession>
<dbReference type="AlphaFoldDB" id="X0XMV0"/>
<keyword evidence="4" id="KW-0411">Iron-sulfur</keyword>
<protein>
    <recommendedName>
        <fullName evidence="5">F420-non-reducing hydrogenase iron-sulfur subunit D domain-containing protein</fullName>
    </recommendedName>
</protein>
<keyword evidence="3" id="KW-0408">Iron</keyword>
<evidence type="ECO:0000256" key="3">
    <source>
        <dbReference type="ARBA" id="ARBA00023004"/>
    </source>
</evidence>
<proteinExistence type="predicted"/>
<evidence type="ECO:0000313" key="6">
    <source>
        <dbReference type="EMBL" id="GAG36672.1"/>
    </source>
</evidence>
<keyword evidence="1" id="KW-0479">Metal-binding</keyword>